<keyword evidence="6 11" id="KW-0798">TonB box</keyword>
<evidence type="ECO:0000256" key="6">
    <source>
        <dbReference type="ARBA" id="ARBA00023077"/>
    </source>
</evidence>
<evidence type="ECO:0000313" key="14">
    <source>
        <dbReference type="EMBL" id="QEC71677.1"/>
    </source>
</evidence>
<dbReference type="InterPro" id="IPR008969">
    <property type="entry name" value="CarboxyPept-like_regulatory"/>
</dbReference>
<keyword evidence="4 10" id="KW-0812">Transmembrane</keyword>
<evidence type="ECO:0000256" key="2">
    <source>
        <dbReference type="ARBA" id="ARBA00022448"/>
    </source>
</evidence>
<dbReference type="Gene3D" id="2.60.40.1120">
    <property type="entry name" value="Carboxypeptidase-like, regulatory domain"/>
    <property type="match status" value="1"/>
</dbReference>
<evidence type="ECO:0000256" key="4">
    <source>
        <dbReference type="ARBA" id="ARBA00022692"/>
    </source>
</evidence>
<gene>
    <name evidence="14" type="ORF">FSB73_08385</name>
</gene>
<evidence type="ECO:0000259" key="13">
    <source>
        <dbReference type="Pfam" id="PF07715"/>
    </source>
</evidence>
<evidence type="ECO:0000313" key="15">
    <source>
        <dbReference type="Proteomes" id="UP000321291"/>
    </source>
</evidence>
<dbReference type="Gene3D" id="2.170.130.10">
    <property type="entry name" value="TonB-dependent receptor, plug domain"/>
    <property type="match status" value="1"/>
</dbReference>
<keyword evidence="5" id="KW-0732">Signal</keyword>
<evidence type="ECO:0000259" key="12">
    <source>
        <dbReference type="Pfam" id="PF00593"/>
    </source>
</evidence>
<evidence type="ECO:0000256" key="9">
    <source>
        <dbReference type="ARBA" id="ARBA00023237"/>
    </source>
</evidence>
<dbReference type="OrthoDB" id="9768177at2"/>
<dbReference type="RefSeq" id="WP_146781054.1">
    <property type="nucleotide sequence ID" value="NZ_CP042434.1"/>
</dbReference>
<proteinExistence type="inferred from homology"/>
<name>A0A5B8VJB0_9BACT</name>
<feature type="domain" description="TonB-dependent receptor-like beta-barrel" evidence="12">
    <location>
        <begin position="416"/>
        <end position="904"/>
    </location>
</feature>
<dbReference type="Pfam" id="PF13715">
    <property type="entry name" value="CarbopepD_reg_2"/>
    <property type="match status" value="1"/>
</dbReference>
<evidence type="ECO:0000256" key="7">
    <source>
        <dbReference type="ARBA" id="ARBA00023136"/>
    </source>
</evidence>
<dbReference type="InterPro" id="IPR039426">
    <property type="entry name" value="TonB-dep_rcpt-like"/>
</dbReference>
<sequence length="1051" mass="113888">MPNKKLNIKMKAGSGAFEWSASIGLQRLLMALLICAISALPAAAQKVFSGKVVSKTDGQPLSGVSVQLKNAAGNFSQGVITDATGSYTLSAQPDATVRFSRIGFSTLEMNAASLPDIVELTETSQNLDAVVVVGYGTQRKKDLTGATVHLGGNDLAENHTINTLQNLQGKAPGVQVTATSGQPGDGVKIRIRGIGTNGNTNPLYVVDGMPTADISYLNPADIASLDILKDAASAAIYGTRAANGVVLITTVKGGSGATRTSLHAYYGLQNPIKEQSLLNAKQYAIIMNESAVNSGKEPYYFFNQAEIDSMGTGTDWQKAATNKNAPLENYDVSFSGGNGISNYASSLSYQKQQGIIGLSGKSYYERFGFRINSDHKVYKDILKFGENLSYTHSNQSGIGTGNIYGNSIRGLLNTSPTFPAYNPDGSFGTSQMSSEELNPVAAMVTLNHNKTITDRIMGNAYLEAKFLQHFTLRSSFGIDLSFYSTNSFIPVYDLAANSSSTTSEADQGLYRNFTWNWDNTLTYDNQFGRHKLNVLVGTSAQEFAGFTVSGSKQDLSIPDFDHAIIDNGKDGTQKAYGSRSEYALNSYMARVNYSFADKYLLSAIVRRDGSTNFGENNRWGTFPSFSAGWILTNEAFLKSANWLNFLKLRAGWGRNGNDQIRSFAYLATVSSKNIGYYFGGQDAASISVGTAPTNVANPDLKWEASEQEDIGFDATLFNHFNLTFDWYRKTSKDWLVQPPIPDIVGTGAPYINGGDIQNQGIEIALNYNAQLGDVNLTVGGNIAFNKNKAISVPNMDGIIHGASNILSSSTEEFYRIQNGFPVGYFWGYKTAGLFQTQADVASYTGASGLIQPGAVPGDVKFVDLNGDGSITTADKTMIGDPNPDFTYGGNIAASYKGFDLNLNITGVSGNQIVDGTRANDRSYNNYSTTILERWHGAGTSNTTPRVTLGDEANKNYKNFSDLYIQNGDFMRLKSLSIGYDFKKGILPNLPFDQFRFYVSATNLFTITQYTGIDPEVGYGNTEDDGNNWSSGIDLGYYPQPRTILFGLDVRF</sequence>
<dbReference type="Pfam" id="PF00593">
    <property type="entry name" value="TonB_dep_Rec_b-barrel"/>
    <property type="match status" value="1"/>
</dbReference>
<dbReference type="KEGG" id="agi:FSB73_08385"/>
<accession>A0A5B8VJB0</accession>
<keyword evidence="9 10" id="KW-0998">Cell outer membrane</keyword>
<comment type="similarity">
    <text evidence="10 11">Belongs to the TonB-dependent receptor family.</text>
</comment>
<keyword evidence="15" id="KW-1185">Reference proteome</keyword>
<organism evidence="14 15">
    <name type="scientific">Arachidicoccus ginsenosidivorans</name>
    <dbReference type="NCBI Taxonomy" id="496057"/>
    <lineage>
        <taxon>Bacteria</taxon>
        <taxon>Pseudomonadati</taxon>
        <taxon>Bacteroidota</taxon>
        <taxon>Chitinophagia</taxon>
        <taxon>Chitinophagales</taxon>
        <taxon>Chitinophagaceae</taxon>
        <taxon>Arachidicoccus</taxon>
    </lineage>
</organism>
<dbReference type="Gene3D" id="2.40.170.20">
    <property type="entry name" value="TonB-dependent receptor, beta-barrel domain"/>
    <property type="match status" value="1"/>
</dbReference>
<dbReference type="InterPro" id="IPR000531">
    <property type="entry name" value="Beta-barrel_TonB"/>
</dbReference>
<dbReference type="PANTHER" id="PTHR30069">
    <property type="entry name" value="TONB-DEPENDENT OUTER MEMBRANE RECEPTOR"/>
    <property type="match status" value="1"/>
</dbReference>
<dbReference type="PROSITE" id="PS52016">
    <property type="entry name" value="TONB_DEPENDENT_REC_3"/>
    <property type="match status" value="1"/>
</dbReference>
<dbReference type="GO" id="GO:0015344">
    <property type="term" value="F:siderophore uptake transmembrane transporter activity"/>
    <property type="evidence" value="ECO:0007669"/>
    <property type="project" value="TreeGrafter"/>
</dbReference>
<dbReference type="GO" id="GO:0044718">
    <property type="term" value="P:siderophore transmembrane transport"/>
    <property type="evidence" value="ECO:0007669"/>
    <property type="project" value="TreeGrafter"/>
</dbReference>
<dbReference type="AlphaFoldDB" id="A0A5B8VJB0"/>
<dbReference type="InterPro" id="IPR036942">
    <property type="entry name" value="Beta-barrel_TonB_sf"/>
</dbReference>
<dbReference type="FunFam" id="2.170.130.10:FF:000008">
    <property type="entry name" value="SusC/RagA family TonB-linked outer membrane protein"/>
    <property type="match status" value="1"/>
</dbReference>
<dbReference type="Pfam" id="PF07715">
    <property type="entry name" value="Plug"/>
    <property type="match status" value="1"/>
</dbReference>
<dbReference type="InterPro" id="IPR023997">
    <property type="entry name" value="TonB-dep_OMP_SusC/RagA_CS"/>
</dbReference>
<reference evidence="14 15" key="1">
    <citation type="journal article" date="2017" name="Int. J. Syst. Evol. Microbiol.">
        <title>Arachidicoccus ginsenosidivorans sp. nov., with ginsenoside-converting activity isolated from ginseng cultivating soil.</title>
        <authorList>
            <person name="Siddiqi M.Z."/>
            <person name="Aslam Z."/>
            <person name="Im W.T."/>
        </authorList>
    </citation>
    <scope>NUCLEOTIDE SEQUENCE [LARGE SCALE GENOMIC DNA]</scope>
    <source>
        <strain evidence="14 15">Gsoil 809</strain>
    </source>
</reference>
<dbReference type="InterPro" id="IPR012910">
    <property type="entry name" value="Plug_dom"/>
</dbReference>
<evidence type="ECO:0000256" key="8">
    <source>
        <dbReference type="ARBA" id="ARBA00023170"/>
    </source>
</evidence>
<dbReference type="EMBL" id="CP042434">
    <property type="protein sequence ID" value="QEC71677.1"/>
    <property type="molecule type" value="Genomic_DNA"/>
</dbReference>
<comment type="subcellular location">
    <subcellularLocation>
        <location evidence="1 10">Cell outer membrane</location>
        <topology evidence="1 10">Multi-pass membrane protein</topology>
    </subcellularLocation>
</comment>
<protein>
    <submittedName>
        <fullName evidence="14">TonB-dependent receptor</fullName>
    </submittedName>
</protein>
<evidence type="ECO:0000256" key="1">
    <source>
        <dbReference type="ARBA" id="ARBA00004571"/>
    </source>
</evidence>
<dbReference type="NCBIfam" id="TIGR04057">
    <property type="entry name" value="SusC_RagA_signa"/>
    <property type="match status" value="1"/>
</dbReference>
<evidence type="ECO:0000256" key="5">
    <source>
        <dbReference type="ARBA" id="ARBA00022729"/>
    </source>
</evidence>
<evidence type="ECO:0000256" key="11">
    <source>
        <dbReference type="RuleBase" id="RU003357"/>
    </source>
</evidence>
<dbReference type="NCBIfam" id="TIGR04056">
    <property type="entry name" value="OMP_RagA_SusC"/>
    <property type="match status" value="1"/>
</dbReference>
<keyword evidence="3 10" id="KW-1134">Transmembrane beta strand</keyword>
<dbReference type="GO" id="GO:0009279">
    <property type="term" value="C:cell outer membrane"/>
    <property type="evidence" value="ECO:0007669"/>
    <property type="project" value="UniProtKB-SubCell"/>
</dbReference>
<keyword evidence="8 14" id="KW-0675">Receptor</keyword>
<dbReference type="SUPFAM" id="SSF49464">
    <property type="entry name" value="Carboxypeptidase regulatory domain-like"/>
    <property type="match status" value="1"/>
</dbReference>
<dbReference type="InterPro" id="IPR037066">
    <property type="entry name" value="Plug_dom_sf"/>
</dbReference>
<feature type="domain" description="TonB-dependent receptor plug" evidence="13">
    <location>
        <begin position="140"/>
        <end position="245"/>
    </location>
</feature>
<keyword evidence="7 10" id="KW-0472">Membrane</keyword>
<dbReference type="PANTHER" id="PTHR30069:SF29">
    <property type="entry name" value="HEMOGLOBIN AND HEMOGLOBIN-HAPTOGLOBIN-BINDING PROTEIN 1-RELATED"/>
    <property type="match status" value="1"/>
</dbReference>
<keyword evidence="2 10" id="KW-0813">Transport</keyword>
<evidence type="ECO:0000256" key="10">
    <source>
        <dbReference type="PROSITE-ProRule" id="PRU01360"/>
    </source>
</evidence>
<dbReference type="Proteomes" id="UP000321291">
    <property type="component" value="Chromosome"/>
</dbReference>
<dbReference type="SUPFAM" id="SSF56935">
    <property type="entry name" value="Porins"/>
    <property type="match status" value="1"/>
</dbReference>
<dbReference type="InterPro" id="IPR023996">
    <property type="entry name" value="TonB-dep_OMP_SusC/RagA"/>
</dbReference>
<evidence type="ECO:0000256" key="3">
    <source>
        <dbReference type="ARBA" id="ARBA00022452"/>
    </source>
</evidence>